<dbReference type="InterPro" id="IPR057366">
    <property type="entry name" value="TRPM-like"/>
</dbReference>
<comment type="caution">
    <text evidence="13">The sequence shown here is derived from an EMBL/GenBank/DDBJ whole genome shotgun (WGS) entry which is preliminary data.</text>
</comment>
<evidence type="ECO:0000256" key="4">
    <source>
        <dbReference type="ARBA" id="ARBA00022989"/>
    </source>
</evidence>
<evidence type="ECO:0000256" key="8">
    <source>
        <dbReference type="SAM" id="MobiDB-lite"/>
    </source>
</evidence>
<evidence type="ECO:0000259" key="11">
    <source>
        <dbReference type="Pfam" id="PF18139"/>
    </source>
</evidence>
<dbReference type="Pfam" id="PF00520">
    <property type="entry name" value="Ion_trans"/>
    <property type="match status" value="1"/>
</dbReference>
<feature type="domain" description="Ion transport" evidence="10">
    <location>
        <begin position="853"/>
        <end position="1100"/>
    </location>
</feature>
<accession>A0AAN8K5U8</accession>
<dbReference type="PANTHER" id="PTHR13800">
    <property type="entry name" value="TRANSIENT RECEPTOR POTENTIAL CATION CHANNEL, SUBFAMILY M, MEMBER 6"/>
    <property type="match status" value="1"/>
</dbReference>
<feature type="transmembrane region" description="Helical" evidence="9">
    <location>
        <begin position="914"/>
        <end position="935"/>
    </location>
</feature>
<evidence type="ECO:0000256" key="6">
    <source>
        <dbReference type="ARBA" id="ARBA00023136"/>
    </source>
</evidence>
<dbReference type="Proteomes" id="UP001347796">
    <property type="component" value="Unassembled WGS sequence"/>
</dbReference>
<keyword evidence="14" id="KW-1185">Reference proteome</keyword>
<evidence type="ECO:0000313" key="13">
    <source>
        <dbReference type="EMBL" id="KAK6185074.1"/>
    </source>
</evidence>
<protein>
    <recommendedName>
        <fullName evidence="15">TRPM3</fullName>
    </recommendedName>
</protein>
<evidence type="ECO:0000256" key="7">
    <source>
        <dbReference type="ARBA" id="ARBA00023303"/>
    </source>
</evidence>
<feature type="transmembrane region" description="Helical" evidence="9">
    <location>
        <begin position="1122"/>
        <end position="1140"/>
    </location>
</feature>
<evidence type="ECO:0000256" key="2">
    <source>
        <dbReference type="ARBA" id="ARBA00022448"/>
    </source>
</evidence>
<feature type="compositionally biased region" description="Basic residues" evidence="8">
    <location>
        <begin position="1398"/>
        <end position="1411"/>
    </location>
</feature>
<dbReference type="EMBL" id="JAZGQO010000006">
    <property type="protein sequence ID" value="KAK6185074.1"/>
    <property type="molecule type" value="Genomic_DNA"/>
</dbReference>
<feature type="region of interest" description="Disordered" evidence="8">
    <location>
        <begin position="1324"/>
        <end position="1419"/>
    </location>
</feature>
<feature type="transmembrane region" description="Helical" evidence="9">
    <location>
        <begin position="882"/>
        <end position="902"/>
    </location>
</feature>
<reference evidence="13 14" key="1">
    <citation type="submission" date="2024-01" db="EMBL/GenBank/DDBJ databases">
        <title>The genome of the rayed Mediterranean limpet Patella caerulea (Linnaeus, 1758).</title>
        <authorList>
            <person name="Anh-Thu Weber A."/>
            <person name="Halstead-Nussloch G."/>
        </authorList>
    </citation>
    <scope>NUCLEOTIDE SEQUENCE [LARGE SCALE GENOMIC DNA]</scope>
    <source>
        <strain evidence="13">AATW-2023a</strain>
        <tissue evidence="13">Whole specimen</tissue>
    </source>
</reference>
<feature type="transmembrane region" description="Helical" evidence="9">
    <location>
        <begin position="851"/>
        <end position="870"/>
    </location>
</feature>
<dbReference type="Pfam" id="PF25508">
    <property type="entry name" value="TRPM2"/>
    <property type="match status" value="1"/>
</dbReference>
<keyword evidence="7" id="KW-0407">Ion channel</keyword>
<evidence type="ECO:0000256" key="9">
    <source>
        <dbReference type="SAM" id="Phobius"/>
    </source>
</evidence>
<evidence type="ECO:0000313" key="14">
    <source>
        <dbReference type="Proteomes" id="UP001347796"/>
    </source>
</evidence>
<feature type="domain" description="TRPM SLOG" evidence="11">
    <location>
        <begin position="198"/>
        <end position="463"/>
    </location>
</feature>
<evidence type="ECO:0000256" key="1">
    <source>
        <dbReference type="ARBA" id="ARBA00004141"/>
    </source>
</evidence>
<feature type="transmembrane region" description="Helical" evidence="9">
    <location>
        <begin position="1071"/>
        <end position="1094"/>
    </location>
</feature>
<keyword evidence="3 9" id="KW-0812">Transmembrane</keyword>
<gene>
    <name evidence="13" type="ORF">SNE40_007394</name>
</gene>
<proteinExistence type="predicted"/>
<feature type="transmembrane region" description="Helical" evidence="9">
    <location>
        <begin position="984"/>
        <end position="1007"/>
    </location>
</feature>
<name>A0AAN8K5U8_PATCE</name>
<keyword evidence="2" id="KW-0813">Transport</keyword>
<comment type="subcellular location">
    <subcellularLocation>
        <location evidence="1">Membrane</location>
        <topology evidence="1">Multi-pass membrane protein</topology>
    </subcellularLocation>
</comment>
<dbReference type="InterPro" id="IPR005821">
    <property type="entry name" value="Ion_trans_dom"/>
</dbReference>
<evidence type="ECO:0000256" key="3">
    <source>
        <dbReference type="ARBA" id="ARBA00022692"/>
    </source>
</evidence>
<dbReference type="InterPro" id="IPR050927">
    <property type="entry name" value="TRPM"/>
</dbReference>
<evidence type="ECO:0000256" key="5">
    <source>
        <dbReference type="ARBA" id="ARBA00023065"/>
    </source>
</evidence>
<evidence type="ECO:0008006" key="15">
    <source>
        <dbReference type="Google" id="ProtNLM"/>
    </source>
</evidence>
<feature type="transmembrane region" description="Helical" evidence="9">
    <location>
        <begin position="947"/>
        <end position="964"/>
    </location>
</feature>
<feature type="domain" description="TRPM-like" evidence="12">
    <location>
        <begin position="540"/>
        <end position="785"/>
    </location>
</feature>
<keyword evidence="5" id="KW-0406">Ion transport</keyword>
<dbReference type="PANTHER" id="PTHR13800:SF12">
    <property type="entry name" value="TRANSIENT RECEPTOR POTENTIAL CATION CHANNEL SUBFAMILY M MEMBER-LIKE 2"/>
    <property type="match status" value="1"/>
</dbReference>
<feature type="compositionally biased region" description="Polar residues" evidence="8">
    <location>
        <begin position="1332"/>
        <end position="1355"/>
    </location>
</feature>
<feature type="compositionally biased region" description="Basic and acidic residues" evidence="8">
    <location>
        <begin position="1254"/>
        <end position="1277"/>
    </location>
</feature>
<keyword evidence="4 9" id="KW-1133">Transmembrane helix</keyword>
<evidence type="ECO:0000259" key="10">
    <source>
        <dbReference type="Pfam" id="PF00520"/>
    </source>
</evidence>
<keyword evidence="6 9" id="KW-0472">Membrane</keyword>
<dbReference type="Pfam" id="PF18139">
    <property type="entry name" value="LSDAT_euk"/>
    <property type="match status" value="1"/>
</dbReference>
<dbReference type="GO" id="GO:0005886">
    <property type="term" value="C:plasma membrane"/>
    <property type="evidence" value="ECO:0007669"/>
    <property type="project" value="TreeGrafter"/>
</dbReference>
<evidence type="ECO:0000259" key="12">
    <source>
        <dbReference type="Pfam" id="PF25508"/>
    </source>
</evidence>
<organism evidence="13 14">
    <name type="scientific">Patella caerulea</name>
    <name type="common">Rayed Mediterranean limpet</name>
    <dbReference type="NCBI Taxonomy" id="87958"/>
    <lineage>
        <taxon>Eukaryota</taxon>
        <taxon>Metazoa</taxon>
        <taxon>Spiralia</taxon>
        <taxon>Lophotrochozoa</taxon>
        <taxon>Mollusca</taxon>
        <taxon>Gastropoda</taxon>
        <taxon>Patellogastropoda</taxon>
        <taxon>Patelloidea</taxon>
        <taxon>Patellidae</taxon>
        <taxon>Patella</taxon>
    </lineage>
</organism>
<sequence length="1451" mass="167490">MASSGGWRVHPADEMNISAINYGGPSMSKMSYSESQDPYRYRSSTLEDAKWSDMRKKTGLPRFTKEVLEAPIDNKIEAQTRYIRENFHQKECTRFVPKPQPKETKVRDLKCNCGEILSNHAGFHETAPHFNPDQDFSQSHLIKDPAIGKLIQQGNSSLPIELPDIKWNAEESLAKSITTSFGKIHFKVEQIGGRKPSKYVRVTEDDNVRNVLKLMEDHWRIMDPRPPNLVISVIGGAKNFRLDGRMRETFSTGLIKAAKTTSAWLITSGFNMGVMKSVGQAVNEGQTFLWDNDRMTHLIRCIGIAPWGYIRGRDALVGDGAGNFRASYKPSNVILHGKPVPLNPDHTHFIFVDDGMRNRYGGVADFRAKFEKIVSRPRTDGGLGIPVVLVVVEGGTDAITDAKRSLDEGTPVVVCAGTGRAADILAYAYKHTKRKGEKRHLKKKYKKKLCSYILDSYGKSWKDDKKDEEVRKYLELVEECCLREDLMIIFHMNKHEDLDLAILSVLLKAKKDGHNSNNKKRLENLKLAMTWNRADIAQREIFGEDVNWNQGALDDTMTTAILEDKVDFIKLLLDQGVCMKEYLTVERLKDFYNKIPKHSHLYILLKRTTRNKEEFDLQDIGSFLKSFLDKFEDDKFSAKPTKKATQYNKSVIPHSSRSTGSDDDFTENSFKCPYKQLLIWSVLMNRSQMSIFFWEMGQEPITSAIAATRLCDGMIVKLPKYQNDLREDFAAAKDTFEELATKVLDECQSVDPDKAMMLVERKSPMWSDMTCLQMAAVAKDQLFLSSVGCQYAINHTWKHGILSSWRRVGTAVLLPFLILTRFMELSDMGEKRKVKWYEKLQIFYTAPITKFTYYTVSYLIFLSLFSYMVLVDYTVTPSVTEYICFCWIITFLVGEIHSFLAYPSPTMYGKVRDWYGFLNRMDLVNLILSIIAFILRWDPAYYTAGKTIYCINVVVFYIRILRVYIANRSLGPKLFMILKMFEELVMFCFVLFVFLLAYGVASQGLLFKARHSSNFNIVDIVYYPYWQLYGELFLEEIQTDEACTAALSNATSLLPSNNTCRTYNPLVPILLAGYLLVGNVLLLNLLIAIFSHVFDTVEQKSLEIWKYQMYFLVSQYDIKTGFFPPFSIIVHMGLLVKWILRKTCCVKQFEGIQYQAHHHVYLQLFEKEMMANFLRRRKDGEMDSMDTKLSTLQKRVDDLTKLIEDEIVADDESDDDFPALETQDTVVMDDKLKWPEVERVLEMDKRDKMIDDLIAEDSKTDEPKSQKFEDVAMEEVKKKHKKKKKKKDKKKKEETDIQENIFDEDMDQKLLTNKKMDKEVLPMNLAPDSPIRNMNSLSSKISFSPVRNNSMFSKSNDTDSEDDIPRDKMGRKISPNIKSRASFLEFLSDSSDEDNISSRRKKGRKLAKQKRRDREYEEKLMDVEDRMEQMVRSNQETFQAMKSMLEKTNQK</sequence>
<dbReference type="InterPro" id="IPR041491">
    <property type="entry name" value="TRPM_SLOG"/>
</dbReference>
<feature type="region of interest" description="Disordered" evidence="8">
    <location>
        <begin position="1254"/>
        <end position="1296"/>
    </location>
</feature>
<dbReference type="GO" id="GO:0099604">
    <property type="term" value="F:ligand-gated calcium channel activity"/>
    <property type="evidence" value="ECO:0007669"/>
    <property type="project" value="TreeGrafter"/>
</dbReference>
<feature type="compositionally biased region" description="Basic residues" evidence="8">
    <location>
        <begin position="1278"/>
        <end position="1290"/>
    </location>
</feature>